<sequence length="474" mass="52637">MNGCTSLQSQHTNPKSTAIPTARHTTTFAHRQIDPSSFSYANSQYRSNRNIKSPIMTRPKKSPILLLDGTGVVPSRIARRLFFSASSEKHPLLIASTPGLDPNGVKFNLYDPTTWENPFIRAQELFGIGSEMESDDMKVKCGSSRKETLEESMEGEGETTGPVEDTLEKEDKSETPTGLDTDLQQFAATSGPSTSTKQQQQQQQPQAHQSEETDEKPVMIHSIYLTAPNNPPSNVHVHSHSSRTSSLAAEDEQQQRAPSPSPSQQASLLMQFIDYARVKYGTRRFVLQSSSAMEPGGFAMGRVHAHLRELGQRGEAEWAVLRPTWCQQDFEQPCHVKSIKDENKLYSATDRGKIPWVSADDIAGVAVQALTREDAPNTEYLVLGPELLGYDDIANTLSSVLGRKIVHVDLSNPALERRHQSFGCSEEHSRLMSSLDTAIKYGMENRTNDVVLSMTGNKPKSFREYAESAKEIWV</sequence>
<dbReference type="GO" id="GO:0016491">
    <property type="term" value="F:oxidoreductase activity"/>
    <property type="evidence" value="ECO:0007669"/>
    <property type="project" value="UniProtKB-KW"/>
</dbReference>
<feature type="compositionally biased region" description="Basic and acidic residues" evidence="5">
    <location>
        <begin position="135"/>
        <end position="149"/>
    </location>
</feature>
<feature type="region of interest" description="Disordered" evidence="5">
    <location>
        <begin position="134"/>
        <end position="265"/>
    </location>
</feature>
<name>A0A8S8ZQX4_SORMA</name>
<evidence type="ECO:0000256" key="2">
    <source>
        <dbReference type="ARBA" id="ARBA00005372"/>
    </source>
</evidence>
<reference evidence="6 7" key="1">
    <citation type="submission" date="2017-07" db="EMBL/GenBank/DDBJ databases">
        <title>Genome sequence of the Sordaria macrospora wild type strain R19027.</title>
        <authorList>
            <person name="Nowrousian M."/>
            <person name="Teichert I."/>
            <person name="Kueck U."/>
        </authorList>
    </citation>
    <scope>NUCLEOTIDE SEQUENCE [LARGE SCALE GENOMIC DNA]</scope>
    <source>
        <strain evidence="6 7">R19027</strain>
        <tissue evidence="6">Mycelium</tissue>
    </source>
</reference>
<comment type="pathway">
    <text evidence="1">Alkaloid biosynthesis; ergot alkaloid biosynthesis.</text>
</comment>
<dbReference type="PANTHER" id="PTHR43162:SF1">
    <property type="entry name" value="PRESTALK A DIFFERENTIATION PROTEIN A"/>
    <property type="match status" value="1"/>
</dbReference>
<gene>
    <name evidence="6" type="ORF">SMACR_05172</name>
</gene>
<protein>
    <submittedName>
        <fullName evidence="6">Uncharacterized protein</fullName>
    </submittedName>
</protein>
<evidence type="ECO:0000313" key="7">
    <source>
        <dbReference type="Proteomes" id="UP000433876"/>
    </source>
</evidence>
<dbReference type="GO" id="GO:0009820">
    <property type="term" value="P:alkaloid metabolic process"/>
    <property type="evidence" value="ECO:0007669"/>
    <property type="project" value="UniProtKB-KW"/>
</dbReference>
<evidence type="ECO:0000256" key="5">
    <source>
        <dbReference type="SAM" id="MobiDB-lite"/>
    </source>
</evidence>
<feature type="compositionally biased region" description="Polar residues" evidence="5">
    <location>
        <begin position="175"/>
        <end position="197"/>
    </location>
</feature>
<comment type="similarity">
    <text evidence="2">Belongs to the fgaFS/easG family.</text>
</comment>
<keyword evidence="4" id="KW-0560">Oxidoreductase</keyword>
<dbReference type="InterPro" id="IPR036291">
    <property type="entry name" value="NAD(P)-bd_dom_sf"/>
</dbReference>
<dbReference type="NCBIfam" id="TIGR03649">
    <property type="entry name" value="ergot_EASG"/>
    <property type="match status" value="1"/>
</dbReference>
<dbReference type="PANTHER" id="PTHR43162">
    <property type="match status" value="1"/>
</dbReference>
<dbReference type="Gene3D" id="3.40.50.720">
    <property type="entry name" value="NAD(P)-binding Rossmann-like Domain"/>
    <property type="match status" value="1"/>
</dbReference>
<dbReference type="InterPro" id="IPR051604">
    <property type="entry name" value="Ergot_Alk_Oxidoreductase"/>
</dbReference>
<evidence type="ECO:0000256" key="3">
    <source>
        <dbReference type="ARBA" id="ARBA00022589"/>
    </source>
</evidence>
<dbReference type="VEuPathDB" id="FungiDB:SMAC_05172"/>
<dbReference type="SUPFAM" id="SSF51735">
    <property type="entry name" value="NAD(P)-binding Rossmann-fold domains"/>
    <property type="match status" value="1"/>
</dbReference>
<comment type="caution">
    <text evidence="6">The sequence shown here is derived from an EMBL/GenBank/DDBJ whole genome shotgun (WGS) entry which is preliminary data.</text>
</comment>
<dbReference type="VEuPathDB" id="FungiDB:SMAC_05171"/>
<evidence type="ECO:0000313" key="6">
    <source>
        <dbReference type="EMBL" id="KAA8632433.1"/>
    </source>
</evidence>
<dbReference type="Proteomes" id="UP000433876">
    <property type="component" value="Unassembled WGS sequence"/>
</dbReference>
<organism evidence="6 7">
    <name type="scientific">Sordaria macrospora</name>
    <dbReference type="NCBI Taxonomy" id="5147"/>
    <lineage>
        <taxon>Eukaryota</taxon>
        <taxon>Fungi</taxon>
        <taxon>Dikarya</taxon>
        <taxon>Ascomycota</taxon>
        <taxon>Pezizomycotina</taxon>
        <taxon>Sordariomycetes</taxon>
        <taxon>Sordariomycetidae</taxon>
        <taxon>Sordariales</taxon>
        <taxon>Sordariaceae</taxon>
        <taxon>Sordaria</taxon>
    </lineage>
</organism>
<feature type="compositionally biased region" description="Basic and acidic residues" evidence="5">
    <location>
        <begin position="209"/>
        <end position="218"/>
    </location>
</feature>
<dbReference type="InterPro" id="IPR019901">
    <property type="entry name" value="Ergot_alkaloid_biosynthesis"/>
</dbReference>
<evidence type="ECO:0000256" key="4">
    <source>
        <dbReference type="ARBA" id="ARBA00023002"/>
    </source>
</evidence>
<evidence type="ECO:0000256" key="1">
    <source>
        <dbReference type="ARBA" id="ARBA00005107"/>
    </source>
</evidence>
<dbReference type="EMBL" id="NMPR01000055">
    <property type="protein sequence ID" value="KAA8632433.1"/>
    <property type="molecule type" value="Genomic_DNA"/>
</dbReference>
<dbReference type="AlphaFoldDB" id="A0A8S8ZQX4"/>
<feature type="compositionally biased region" description="Low complexity" evidence="5">
    <location>
        <begin position="198"/>
        <end position="208"/>
    </location>
</feature>
<keyword evidence="3" id="KW-0017">Alkaloid metabolism</keyword>
<feature type="compositionally biased region" description="Low complexity" evidence="5">
    <location>
        <begin position="255"/>
        <end position="265"/>
    </location>
</feature>
<proteinExistence type="inferred from homology"/>
<accession>A0A8S8ZQX4</accession>